<keyword evidence="5 8" id="KW-0812">Transmembrane</keyword>
<feature type="transmembrane region" description="Helical" evidence="8">
    <location>
        <begin position="75"/>
        <end position="94"/>
    </location>
</feature>
<accession>A0ABS2GI33</accession>
<organism evidence="9 10">
    <name type="scientific">Hydrogenoanaerobacterium saccharovorans</name>
    <dbReference type="NCBI Taxonomy" id="474960"/>
    <lineage>
        <taxon>Bacteria</taxon>
        <taxon>Bacillati</taxon>
        <taxon>Bacillota</taxon>
        <taxon>Clostridia</taxon>
        <taxon>Eubacteriales</taxon>
        <taxon>Oscillospiraceae</taxon>
        <taxon>Hydrogenoanaerobacterium</taxon>
    </lineage>
</organism>
<keyword evidence="10" id="KW-1185">Reference proteome</keyword>
<protein>
    <submittedName>
        <fullName evidence="9">AzlC family ABC transporter permease</fullName>
    </submittedName>
</protein>
<feature type="transmembrane region" description="Helical" evidence="8">
    <location>
        <begin position="170"/>
        <end position="188"/>
    </location>
</feature>
<evidence type="ECO:0000256" key="4">
    <source>
        <dbReference type="ARBA" id="ARBA00022475"/>
    </source>
</evidence>
<dbReference type="Proteomes" id="UP000724149">
    <property type="component" value="Unassembled WGS sequence"/>
</dbReference>
<evidence type="ECO:0000256" key="3">
    <source>
        <dbReference type="ARBA" id="ARBA00022448"/>
    </source>
</evidence>
<comment type="subcellular location">
    <subcellularLocation>
        <location evidence="1">Cell membrane</location>
        <topology evidence="1">Multi-pass membrane protein</topology>
    </subcellularLocation>
</comment>
<gene>
    <name evidence="9" type="ORF">H9X81_00275</name>
</gene>
<dbReference type="RefSeq" id="WP_204719171.1">
    <property type="nucleotide sequence ID" value="NZ_JACSNR010000001.1"/>
</dbReference>
<comment type="caution">
    <text evidence="9">The sequence shown here is derived from an EMBL/GenBank/DDBJ whole genome shotgun (WGS) entry which is preliminary data.</text>
</comment>
<keyword evidence="7 8" id="KW-0472">Membrane</keyword>
<evidence type="ECO:0000256" key="2">
    <source>
        <dbReference type="ARBA" id="ARBA00010735"/>
    </source>
</evidence>
<feature type="transmembrane region" description="Helical" evidence="8">
    <location>
        <begin position="44"/>
        <end position="69"/>
    </location>
</feature>
<proteinExistence type="inferred from homology"/>
<dbReference type="EMBL" id="JACSNR010000001">
    <property type="protein sequence ID" value="MBM6922132.1"/>
    <property type="molecule type" value="Genomic_DNA"/>
</dbReference>
<reference evidence="9 10" key="1">
    <citation type="journal article" date="2021" name="Sci. Rep.">
        <title>The distribution of antibiotic resistance genes in chicken gut microbiota commensals.</title>
        <authorList>
            <person name="Juricova H."/>
            <person name="Matiasovicova J."/>
            <person name="Kubasova T."/>
            <person name="Cejkova D."/>
            <person name="Rychlik I."/>
        </authorList>
    </citation>
    <scope>NUCLEOTIDE SEQUENCE [LARGE SCALE GENOMIC DNA]</scope>
    <source>
        <strain evidence="9 10">An564</strain>
    </source>
</reference>
<keyword evidence="4" id="KW-1003">Cell membrane</keyword>
<keyword evidence="3" id="KW-0813">Transport</keyword>
<sequence>MEESRSGSLRQAAAAAFPLTIPVFTGFLVLGMAYGVLMQTNGYGAFWSTLMSAVAFCGSMQFAAITLLTSAFDPVAALLLSIMVNARHLFYGISMLGKYKGLGRKRFFLIFGLCDETFSIASTAQPPEGVDRGSFYFFVTLFDYLYWVGGTLLGGLLGSVIPFSTEGLDFALTALFVVLFLGQLENAGSRIYGLIGTVCSLAVLLLVGADNMVIPSMIVILIVLLIGRKRI</sequence>
<name>A0ABS2GI33_9FIRM</name>
<evidence type="ECO:0000313" key="10">
    <source>
        <dbReference type="Proteomes" id="UP000724149"/>
    </source>
</evidence>
<evidence type="ECO:0000256" key="6">
    <source>
        <dbReference type="ARBA" id="ARBA00022989"/>
    </source>
</evidence>
<feature type="transmembrane region" description="Helical" evidence="8">
    <location>
        <begin position="144"/>
        <end position="163"/>
    </location>
</feature>
<keyword evidence="6 8" id="KW-1133">Transmembrane helix</keyword>
<feature type="transmembrane region" description="Helical" evidence="8">
    <location>
        <begin position="194"/>
        <end position="227"/>
    </location>
</feature>
<dbReference type="PANTHER" id="PTHR34979">
    <property type="entry name" value="INNER MEMBRANE PROTEIN YGAZ"/>
    <property type="match status" value="1"/>
</dbReference>
<dbReference type="PANTHER" id="PTHR34979:SF1">
    <property type="entry name" value="INNER MEMBRANE PROTEIN YGAZ"/>
    <property type="match status" value="1"/>
</dbReference>
<comment type="similarity">
    <text evidence="2">Belongs to the AzlC family.</text>
</comment>
<evidence type="ECO:0000256" key="1">
    <source>
        <dbReference type="ARBA" id="ARBA00004651"/>
    </source>
</evidence>
<evidence type="ECO:0000256" key="7">
    <source>
        <dbReference type="ARBA" id="ARBA00023136"/>
    </source>
</evidence>
<feature type="transmembrane region" description="Helical" evidence="8">
    <location>
        <begin position="12"/>
        <end position="37"/>
    </location>
</feature>
<evidence type="ECO:0000256" key="8">
    <source>
        <dbReference type="SAM" id="Phobius"/>
    </source>
</evidence>
<dbReference type="InterPro" id="IPR011606">
    <property type="entry name" value="Brnchd-chn_aa_trnsp_permease"/>
</dbReference>
<evidence type="ECO:0000256" key="5">
    <source>
        <dbReference type="ARBA" id="ARBA00022692"/>
    </source>
</evidence>
<dbReference type="Pfam" id="PF03591">
    <property type="entry name" value="AzlC"/>
    <property type="match status" value="1"/>
</dbReference>
<evidence type="ECO:0000313" key="9">
    <source>
        <dbReference type="EMBL" id="MBM6922132.1"/>
    </source>
</evidence>